<dbReference type="EMBL" id="LT991976">
    <property type="protein sequence ID" value="SPK72676.1"/>
    <property type="molecule type" value="Genomic_DNA"/>
</dbReference>
<name>A0A375ID15_9BURK</name>
<evidence type="ECO:0000313" key="1">
    <source>
        <dbReference type="EMBL" id="SPK72676.1"/>
    </source>
</evidence>
<accession>A0A375ID15</accession>
<gene>
    <name evidence="1" type="ORF">CT19425_80054</name>
</gene>
<protein>
    <submittedName>
        <fullName evidence="1">Uncharacterized protein</fullName>
    </submittedName>
</protein>
<evidence type="ECO:0000313" key="2">
    <source>
        <dbReference type="Proteomes" id="UP000255505"/>
    </source>
</evidence>
<reference evidence="1 2" key="1">
    <citation type="submission" date="2018-01" db="EMBL/GenBank/DDBJ databases">
        <authorList>
            <person name="Gaut B.S."/>
            <person name="Morton B.R."/>
            <person name="Clegg M.T."/>
            <person name="Duvall M.R."/>
        </authorList>
    </citation>
    <scope>NUCLEOTIDE SEQUENCE [LARGE SCALE GENOMIC DNA]</scope>
    <source>
        <strain evidence="1">Cupriavidus taiwanensis LMG 19425</strain>
    </source>
</reference>
<proteinExistence type="predicted"/>
<organism evidence="1 2">
    <name type="scientific">Cupriavidus taiwanensis</name>
    <dbReference type="NCBI Taxonomy" id="164546"/>
    <lineage>
        <taxon>Bacteria</taxon>
        <taxon>Pseudomonadati</taxon>
        <taxon>Pseudomonadota</taxon>
        <taxon>Betaproteobacteria</taxon>
        <taxon>Burkholderiales</taxon>
        <taxon>Burkholderiaceae</taxon>
        <taxon>Cupriavidus</taxon>
    </lineage>
</organism>
<dbReference type="RefSeq" id="WP_147299636.1">
    <property type="nucleotide sequence ID" value="NZ_LT991976.1"/>
</dbReference>
<dbReference type="AlphaFoldDB" id="A0A375ID15"/>
<sequence>MGSQSKQVSPSALLTRCGGVSRWQASLHVLAERRRGGPRERKSSAWLILEGEWTEPVAGVSRYTFQLFPVSDPCVGQVGVPSVRSFIRTKPVMDDVAELSDKEFDFVVTLAASGRIASCSVAFQPPRYGRALIVRVSFGTDPPTPDDEE</sequence>
<dbReference type="Proteomes" id="UP000255505">
    <property type="component" value="Chromosome I"/>
</dbReference>